<dbReference type="Proteomes" id="UP000635565">
    <property type="component" value="Unassembled WGS sequence"/>
</dbReference>
<evidence type="ECO:0000313" key="2">
    <source>
        <dbReference type="EMBL" id="GHO84001.1"/>
    </source>
</evidence>
<keyword evidence="3" id="KW-1185">Reference proteome</keyword>
<comment type="caution">
    <text evidence="2">The sequence shown here is derived from an EMBL/GenBank/DDBJ whole genome shotgun (WGS) entry which is preliminary data.</text>
</comment>
<gene>
    <name evidence="2" type="ORF">KSZ_20070</name>
</gene>
<keyword evidence="1" id="KW-1133">Transmembrane helix</keyword>
<accession>A0ABQ3VFV0</accession>
<keyword evidence="1" id="KW-0472">Membrane</keyword>
<dbReference type="EMBL" id="BNJJ01000005">
    <property type="protein sequence ID" value="GHO84001.1"/>
    <property type="molecule type" value="Genomic_DNA"/>
</dbReference>
<dbReference type="RefSeq" id="WP_201361651.1">
    <property type="nucleotide sequence ID" value="NZ_BNJJ01000005.1"/>
</dbReference>
<proteinExistence type="predicted"/>
<keyword evidence="1" id="KW-0812">Transmembrane</keyword>
<evidence type="ECO:0000256" key="1">
    <source>
        <dbReference type="SAM" id="Phobius"/>
    </source>
</evidence>
<protein>
    <submittedName>
        <fullName evidence="2">Uncharacterized protein</fullName>
    </submittedName>
</protein>
<organism evidence="2 3">
    <name type="scientific">Dictyobacter formicarum</name>
    <dbReference type="NCBI Taxonomy" id="2778368"/>
    <lineage>
        <taxon>Bacteria</taxon>
        <taxon>Bacillati</taxon>
        <taxon>Chloroflexota</taxon>
        <taxon>Ktedonobacteria</taxon>
        <taxon>Ktedonobacterales</taxon>
        <taxon>Dictyobacteraceae</taxon>
        <taxon>Dictyobacter</taxon>
    </lineage>
</organism>
<feature type="transmembrane region" description="Helical" evidence="1">
    <location>
        <begin position="45"/>
        <end position="62"/>
    </location>
</feature>
<reference evidence="2 3" key="1">
    <citation type="journal article" date="2021" name="Int. J. Syst. Evol. Microbiol.">
        <title>Reticulibacter mediterranei gen. nov., sp. nov., within the new family Reticulibacteraceae fam. nov., and Ktedonospora formicarum gen. nov., sp. nov., Ktedonobacter robiniae sp. nov., Dictyobacter formicarum sp. nov. and Dictyobacter arantiisoli sp. nov., belonging to the class Ktedonobacteria.</title>
        <authorList>
            <person name="Yabe S."/>
            <person name="Zheng Y."/>
            <person name="Wang C.M."/>
            <person name="Sakai Y."/>
            <person name="Abe K."/>
            <person name="Yokota A."/>
            <person name="Donadio S."/>
            <person name="Cavaletti L."/>
            <person name="Monciardini P."/>
        </authorList>
    </citation>
    <scope>NUCLEOTIDE SEQUENCE [LARGE SCALE GENOMIC DNA]</scope>
    <source>
        <strain evidence="2 3">SOSP1-9</strain>
    </source>
</reference>
<evidence type="ECO:0000313" key="3">
    <source>
        <dbReference type="Proteomes" id="UP000635565"/>
    </source>
</evidence>
<feature type="transmembrane region" description="Helical" evidence="1">
    <location>
        <begin position="12"/>
        <end position="33"/>
    </location>
</feature>
<sequence length="70" mass="7715">MRDRQSGLFSHYLFELPMVVAALPLGIQTSRLTNHRCIMALHTQPAAQVITAGFALIGLALLRSSILRNI</sequence>
<name>A0ABQ3VFV0_9CHLR</name>